<dbReference type="InterPro" id="IPR002209">
    <property type="entry name" value="Fibroblast_GF_fam"/>
</dbReference>
<dbReference type="SMART" id="SM00442">
    <property type="entry name" value="FGF"/>
    <property type="match status" value="1"/>
</dbReference>
<name>V9LT04_9ABAC</name>
<dbReference type="EMBL" id="JX193905">
    <property type="protein sequence ID" value="AFS51995.1"/>
    <property type="molecule type" value="Genomic_DNA"/>
</dbReference>
<proteinExistence type="inferred from homology"/>
<sequence length="192" mass="21504">MHQSTTVALSISTTAAALLLLCIWPAAVHGSAKLTHITGTAKPIQLVINRHYLQVLPSGAVNGTHEFNNVHTLMRRLAIDRKHVVIQNMLTCMFVCMDTCGRLYGSSVATKDCKFKEKLEHNNYNSYLRIHHKKRSYIALDNGGNPRRLQIHVGRTLRQLGRYSLAIINPIEFELYSVCDAVKTTTGPHRAC</sequence>
<dbReference type="Gene3D" id="2.80.10.50">
    <property type="match status" value="1"/>
</dbReference>
<protein>
    <submittedName>
        <fullName evidence="2">Fibroblast growth factor</fullName>
    </submittedName>
</protein>
<evidence type="ECO:0000256" key="1">
    <source>
        <dbReference type="ARBA" id="ARBA00007936"/>
    </source>
</evidence>
<dbReference type="SUPFAM" id="SSF50353">
    <property type="entry name" value="Cytokine"/>
    <property type="match status" value="1"/>
</dbReference>
<comment type="similarity">
    <text evidence="1">Belongs to the heparin-binding growth factors family.</text>
</comment>
<dbReference type="PROSITE" id="PS00247">
    <property type="entry name" value="HBGF_FGF"/>
    <property type="match status" value="1"/>
</dbReference>
<gene>
    <name evidence="2" type="primary">fgf</name>
</gene>
<reference evidence="2" key="1">
    <citation type="submission" date="2012-06" db="EMBL/GenBank/DDBJ databases">
        <title>Genomic sequencing and analysis of the Dendrolimus kikuchii nucleopolyhedrovirus.</title>
        <authorList>
            <person name="Yang M.M."/>
        </authorList>
    </citation>
    <scope>NUCLEOTIDE SEQUENCE</scope>
    <source>
        <strain evidence="2">YN</strain>
    </source>
</reference>
<organism evidence="2">
    <name type="scientific">Dendrolimus kikuchii nucleopolyhedrovirus</name>
    <dbReference type="NCBI Taxonomy" id="1219875"/>
    <lineage>
        <taxon>Viruses</taxon>
        <taxon>Viruses incertae sedis</taxon>
        <taxon>Naldaviricetes</taxon>
        <taxon>Lefavirales</taxon>
        <taxon>Baculoviridae</taxon>
        <taxon>Alphabaculovirus</taxon>
    </lineage>
</organism>
<dbReference type="Pfam" id="PF00167">
    <property type="entry name" value="FGF"/>
    <property type="match status" value="1"/>
</dbReference>
<evidence type="ECO:0000313" key="2">
    <source>
        <dbReference type="EMBL" id="AFS51995.1"/>
    </source>
</evidence>
<dbReference type="CDD" id="cd23311">
    <property type="entry name" value="beta-trefoil_FGF_Bnl-like"/>
    <property type="match status" value="1"/>
</dbReference>
<dbReference type="InterPro" id="IPR008996">
    <property type="entry name" value="IL1/FGF"/>
</dbReference>
<dbReference type="GO" id="GO:0008083">
    <property type="term" value="F:growth factor activity"/>
    <property type="evidence" value="ECO:0007669"/>
    <property type="project" value="InterPro"/>
</dbReference>
<dbReference type="PANTHER" id="PTHR11486">
    <property type="entry name" value="FIBROBLAST GROWTH FACTOR"/>
    <property type="match status" value="1"/>
</dbReference>
<dbReference type="PRINTS" id="PR00263">
    <property type="entry name" value="HBGFFGF"/>
</dbReference>
<accession>V9LT04</accession>